<dbReference type="Proteomes" id="UP000292695">
    <property type="component" value="Unassembled WGS sequence"/>
</dbReference>
<reference evidence="2 3" key="1">
    <citation type="submission" date="2019-02" db="EMBL/GenBank/DDBJ databases">
        <title>Kribbella capetownensis sp. nov. and Kribbella speibonae sp. nov., isolated from soil.</title>
        <authorList>
            <person name="Curtis S.M."/>
            <person name="Norton I."/>
            <person name="Everest G.J."/>
            <person name="Meyers P.R."/>
        </authorList>
    </citation>
    <scope>NUCLEOTIDE SEQUENCE [LARGE SCALE GENOMIC DNA]</scope>
    <source>
        <strain evidence="2 3">DSM 27082</strain>
    </source>
</reference>
<protein>
    <submittedName>
        <fullName evidence="2">Uncharacterized protein</fullName>
    </submittedName>
</protein>
<keyword evidence="3" id="KW-1185">Reference proteome</keyword>
<evidence type="ECO:0000313" key="3">
    <source>
        <dbReference type="Proteomes" id="UP000292695"/>
    </source>
</evidence>
<feature type="region of interest" description="Disordered" evidence="1">
    <location>
        <begin position="73"/>
        <end position="97"/>
    </location>
</feature>
<evidence type="ECO:0000313" key="2">
    <source>
        <dbReference type="EMBL" id="TCC35111.1"/>
    </source>
</evidence>
<evidence type="ECO:0000256" key="1">
    <source>
        <dbReference type="SAM" id="MobiDB-lite"/>
    </source>
</evidence>
<dbReference type="EMBL" id="SJKA01000004">
    <property type="protein sequence ID" value="TCC35111.1"/>
    <property type="molecule type" value="Genomic_DNA"/>
</dbReference>
<feature type="compositionally biased region" description="Basic and acidic residues" evidence="1">
    <location>
        <begin position="73"/>
        <end position="86"/>
    </location>
</feature>
<organism evidence="2 3">
    <name type="scientific">Kribbella sindirgiensis</name>
    <dbReference type="NCBI Taxonomy" id="1124744"/>
    <lineage>
        <taxon>Bacteria</taxon>
        <taxon>Bacillati</taxon>
        <taxon>Actinomycetota</taxon>
        <taxon>Actinomycetes</taxon>
        <taxon>Propionibacteriales</taxon>
        <taxon>Kribbellaceae</taxon>
        <taxon>Kribbella</taxon>
    </lineage>
</organism>
<gene>
    <name evidence="2" type="ORF">E0H50_14695</name>
</gene>
<comment type="caution">
    <text evidence="2">The sequence shown here is derived from an EMBL/GenBank/DDBJ whole genome shotgun (WGS) entry which is preliminary data.</text>
</comment>
<accession>A0A4R0INA9</accession>
<proteinExistence type="predicted"/>
<dbReference type="RefSeq" id="WP_131288343.1">
    <property type="nucleotide sequence ID" value="NZ_SJKA01000004.1"/>
</dbReference>
<name>A0A4R0INA9_9ACTN</name>
<sequence length="97" mass="10333">MSIAAEGISWTEIVGELGRVHGSPWAVLALAAAWMVYRLALEKIRATLALELARLEGAAFVSVVFTGVAGCEMEERPSDERTDRPPAEPAALGKEPA</sequence>
<dbReference type="AlphaFoldDB" id="A0A4R0INA9"/>